<evidence type="ECO:0000313" key="6">
    <source>
        <dbReference type="EMBL" id="PXW70044.1"/>
    </source>
</evidence>
<dbReference type="PANTHER" id="PTHR47053:SF1">
    <property type="entry name" value="MUREIN DD-ENDOPEPTIDASE MEPH-RELATED"/>
    <property type="match status" value="1"/>
</dbReference>
<dbReference type="Pfam" id="PF18348">
    <property type="entry name" value="SH3_16"/>
    <property type="match status" value="1"/>
</dbReference>
<protein>
    <submittedName>
        <fullName evidence="6">NlpC/P60 family protein</fullName>
    </submittedName>
</protein>
<reference evidence="6 7" key="1">
    <citation type="submission" date="2018-05" db="EMBL/GenBank/DDBJ databases">
        <title>Genomic Encyclopedia of Type Strains, Phase IV (KMG-IV): sequencing the most valuable type-strain genomes for metagenomic binning, comparative biology and taxonomic classification.</title>
        <authorList>
            <person name="Goeker M."/>
        </authorList>
    </citation>
    <scope>NUCLEOTIDE SEQUENCE [LARGE SCALE GENOMIC DNA]</scope>
    <source>
        <strain evidence="6 7">DSM 3183</strain>
    </source>
</reference>
<gene>
    <name evidence="6" type="ORF">C7451_11420</name>
</gene>
<dbReference type="InterPro" id="IPR038765">
    <property type="entry name" value="Papain-like_cys_pep_sf"/>
</dbReference>
<name>A0A2V3UV13_9SPHN</name>
<keyword evidence="7" id="KW-1185">Reference proteome</keyword>
<dbReference type="InterPro" id="IPR000064">
    <property type="entry name" value="NLP_P60_dom"/>
</dbReference>
<proteinExistence type="inferred from homology"/>
<evidence type="ECO:0000256" key="2">
    <source>
        <dbReference type="ARBA" id="ARBA00022670"/>
    </source>
</evidence>
<evidence type="ECO:0000256" key="1">
    <source>
        <dbReference type="ARBA" id="ARBA00007074"/>
    </source>
</evidence>
<dbReference type="AlphaFoldDB" id="A0A2V3UV13"/>
<dbReference type="EMBL" id="QJJM01000014">
    <property type="protein sequence ID" value="PXW70044.1"/>
    <property type="molecule type" value="Genomic_DNA"/>
</dbReference>
<dbReference type="PROSITE" id="PS51935">
    <property type="entry name" value="NLPC_P60"/>
    <property type="match status" value="1"/>
</dbReference>
<evidence type="ECO:0000256" key="4">
    <source>
        <dbReference type="ARBA" id="ARBA00022807"/>
    </source>
</evidence>
<comment type="caution">
    <text evidence="6">The sequence shown here is derived from an EMBL/GenBank/DDBJ whole genome shotgun (WGS) entry which is preliminary data.</text>
</comment>
<dbReference type="GO" id="GO:0006508">
    <property type="term" value="P:proteolysis"/>
    <property type="evidence" value="ECO:0007669"/>
    <property type="project" value="UniProtKB-KW"/>
</dbReference>
<organism evidence="6 7">
    <name type="scientific">Blastomonas natatoria</name>
    <dbReference type="NCBI Taxonomy" id="34015"/>
    <lineage>
        <taxon>Bacteria</taxon>
        <taxon>Pseudomonadati</taxon>
        <taxon>Pseudomonadota</taxon>
        <taxon>Alphaproteobacteria</taxon>
        <taxon>Sphingomonadales</taxon>
        <taxon>Sphingomonadaceae</taxon>
        <taxon>Blastomonas</taxon>
    </lineage>
</organism>
<dbReference type="InterPro" id="IPR051202">
    <property type="entry name" value="Peptidase_C40"/>
</dbReference>
<dbReference type="GO" id="GO:0008234">
    <property type="term" value="F:cysteine-type peptidase activity"/>
    <property type="evidence" value="ECO:0007669"/>
    <property type="project" value="UniProtKB-KW"/>
</dbReference>
<evidence type="ECO:0000313" key="7">
    <source>
        <dbReference type="Proteomes" id="UP000248014"/>
    </source>
</evidence>
<keyword evidence="3" id="KW-0378">Hydrolase</keyword>
<evidence type="ECO:0000259" key="5">
    <source>
        <dbReference type="PROSITE" id="PS51935"/>
    </source>
</evidence>
<feature type="domain" description="NlpC/P60" evidence="5">
    <location>
        <begin position="183"/>
        <end position="307"/>
    </location>
</feature>
<keyword evidence="4" id="KW-0788">Thiol protease</keyword>
<dbReference type="Pfam" id="PF00877">
    <property type="entry name" value="NLPC_P60"/>
    <property type="match status" value="1"/>
</dbReference>
<dbReference type="Proteomes" id="UP000248014">
    <property type="component" value="Unassembled WGS sequence"/>
</dbReference>
<evidence type="ECO:0000256" key="3">
    <source>
        <dbReference type="ARBA" id="ARBA00022801"/>
    </source>
</evidence>
<dbReference type="InterPro" id="IPR041382">
    <property type="entry name" value="SH3_16"/>
</dbReference>
<dbReference type="Gene3D" id="3.90.1720.10">
    <property type="entry name" value="endopeptidase domain like (from Nostoc punctiforme)"/>
    <property type="match status" value="1"/>
</dbReference>
<sequence>MDAGSALQDSPDAAAIRQRFVLSGPVADYDPRVTPIRGDLADIALAGRFFAPHYVAPQLHRVKADGAMLRKAGNRDAEAVSQLLAGEGFALLDSAGEWGWGYGVHDGYCGYVLLDGLTRDDAEPTHVVHVRRALVFAEPSIKTPVVASLPMGARIAVQGVSECGRFFAVEGGWMSVRHALGLDALTCDPVDRALQLIGAPYLWGGRSGDALDCSGLVQLVLMLAGHAAPRDSDQQRDALGRALADPEPLQRGDLVFFPGHVGIMADADTLVHANAHWMQVVAEPLADVIARFPEDTPQPVLARKRIG</sequence>
<keyword evidence="2" id="KW-0645">Protease</keyword>
<dbReference type="PANTHER" id="PTHR47053">
    <property type="entry name" value="MUREIN DD-ENDOPEPTIDASE MEPH-RELATED"/>
    <property type="match status" value="1"/>
</dbReference>
<comment type="similarity">
    <text evidence="1">Belongs to the peptidase C40 family.</text>
</comment>
<accession>A0A2V3UV13</accession>
<dbReference type="SUPFAM" id="SSF54001">
    <property type="entry name" value="Cysteine proteinases"/>
    <property type="match status" value="1"/>
</dbReference>